<evidence type="ECO:0008006" key="4">
    <source>
        <dbReference type="Google" id="ProtNLM"/>
    </source>
</evidence>
<dbReference type="InterPro" id="IPR021428">
    <property type="entry name" value="DUF3078"/>
</dbReference>
<sequence>MKKTGVLLSIYLFTGVFGSVYAQETKEVVTNLAAYAAKDTVQGWKRSGISGITFGQTTLHNWVAGGNNTLSGDFMLNATANYLKNKWFWDNNLSLQYGMIYSSAYDWQKASDKINFKTIGGRSMSKNWSMSALVNFSTQFAKGYNYPDREHFISTFMAPAYADAALGFTYKPTKNYTLFVSPIAEQAIVVLNDSLSSSGSFGVVSGKKVKWETGAYLTATTNQTIASNINLISTLDLFTPYNQNFGNVNLNWDLLLNYKINKLFTATLSTTIRYYDAEIQHIQIKEILGLGLTYQF</sequence>
<comment type="caution">
    <text evidence="2">The sequence shown here is derived from an EMBL/GenBank/DDBJ whole genome shotgun (WGS) entry which is preliminary data.</text>
</comment>
<protein>
    <recommendedName>
        <fullName evidence="4">DUF3078 domain-containing protein</fullName>
    </recommendedName>
</protein>
<dbReference type="Pfam" id="PF11276">
    <property type="entry name" value="DUF3078"/>
    <property type="match status" value="1"/>
</dbReference>
<gene>
    <name evidence="2" type="ORF">EZS26_002294</name>
</gene>
<proteinExistence type="predicted"/>
<feature type="chain" id="PRO_5024418892" description="DUF3078 domain-containing protein" evidence="1">
    <location>
        <begin position="23"/>
        <end position="296"/>
    </location>
</feature>
<feature type="signal peptide" evidence="1">
    <location>
        <begin position="1"/>
        <end position="22"/>
    </location>
</feature>
<reference evidence="2 3" key="1">
    <citation type="submission" date="2019-03" db="EMBL/GenBank/DDBJ databases">
        <title>Single cell metagenomics reveals metabolic interactions within the superorganism composed of flagellate Streblomastix strix and complex community of Bacteroidetes bacteria on its surface.</title>
        <authorList>
            <person name="Treitli S.C."/>
            <person name="Kolisko M."/>
            <person name="Husnik F."/>
            <person name="Keeling P."/>
            <person name="Hampl V."/>
        </authorList>
    </citation>
    <scope>NUCLEOTIDE SEQUENCE [LARGE SCALE GENOMIC DNA]</scope>
    <source>
        <strain evidence="2">St1</strain>
    </source>
</reference>
<organism evidence="2 3">
    <name type="scientific">Candidatus Ordinivivax streblomastigis</name>
    <dbReference type="NCBI Taxonomy" id="2540710"/>
    <lineage>
        <taxon>Bacteria</taxon>
        <taxon>Pseudomonadati</taxon>
        <taxon>Bacteroidota</taxon>
        <taxon>Bacteroidia</taxon>
        <taxon>Bacteroidales</taxon>
        <taxon>Candidatus Ordinivivax</taxon>
    </lineage>
</organism>
<evidence type="ECO:0000313" key="3">
    <source>
        <dbReference type="Proteomes" id="UP000324575"/>
    </source>
</evidence>
<evidence type="ECO:0000256" key="1">
    <source>
        <dbReference type="SAM" id="SignalP"/>
    </source>
</evidence>
<dbReference type="Proteomes" id="UP000324575">
    <property type="component" value="Unassembled WGS sequence"/>
</dbReference>
<keyword evidence="1" id="KW-0732">Signal</keyword>
<dbReference type="AlphaFoldDB" id="A0A5M8NZJ0"/>
<accession>A0A5M8NZJ0</accession>
<name>A0A5M8NZJ0_9BACT</name>
<dbReference type="EMBL" id="SNRX01000017">
    <property type="protein sequence ID" value="KAA6301550.1"/>
    <property type="molecule type" value="Genomic_DNA"/>
</dbReference>
<evidence type="ECO:0000313" key="2">
    <source>
        <dbReference type="EMBL" id="KAA6301550.1"/>
    </source>
</evidence>